<dbReference type="PANTHER" id="PTHR48081">
    <property type="entry name" value="AB HYDROLASE SUPERFAMILY PROTEIN C4A8.06C"/>
    <property type="match status" value="1"/>
</dbReference>
<dbReference type="SUPFAM" id="SSF53474">
    <property type="entry name" value="alpha/beta-Hydrolases"/>
    <property type="match status" value="1"/>
</dbReference>
<dbReference type="GO" id="GO:0016787">
    <property type="term" value="F:hydrolase activity"/>
    <property type="evidence" value="ECO:0007669"/>
    <property type="project" value="UniProtKB-KW"/>
</dbReference>
<gene>
    <name evidence="3" type="ORF">B0A52_07095</name>
</gene>
<dbReference type="PANTHER" id="PTHR48081:SF8">
    <property type="entry name" value="ALPHA_BETA HYDROLASE FOLD-3 DOMAIN-CONTAINING PROTEIN-RELATED"/>
    <property type="match status" value="1"/>
</dbReference>
<feature type="domain" description="Alpha/beta hydrolase fold-3" evidence="2">
    <location>
        <begin position="94"/>
        <end position="305"/>
    </location>
</feature>
<evidence type="ECO:0000256" key="1">
    <source>
        <dbReference type="ARBA" id="ARBA00022801"/>
    </source>
</evidence>
<dbReference type="VEuPathDB" id="FungiDB:PV10_04785"/>
<dbReference type="AlphaFoldDB" id="A0A438MY90"/>
<dbReference type="InterPro" id="IPR013094">
    <property type="entry name" value="AB_hydrolase_3"/>
</dbReference>
<evidence type="ECO:0000259" key="2">
    <source>
        <dbReference type="Pfam" id="PF07859"/>
    </source>
</evidence>
<evidence type="ECO:0000313" key="3">
    <source>
        <dbReference type="EMBL" id="RVX68668.1"/>
    </source>
</evidence>
<proteinExistence type="predicted"/>
<keyword evidence="1" id="KW-0378">Hydrolase</keyword>
<dbReference type="InterPro" id="IPR050300">
    <property type="entry name" value="GDXG_lipolytic_enzyme"/>
</dbReference>
<reference evidence="3 4" key="1">
    <citation type="submission" date="2017-03" db="EMBL/GenBank/DDBJ databases">
        <title>Genomes of endolithic fungi from Antarctica.</title>
        <authorList>
            <person name="Coleine C."/>
            <person name="Masonjones S."/>
            <person name="Stajich J.E."/>
        </authorList>
    </citation>
    <scope>NUCLEOTIDE SEQUENCE [LARGE SCALE GENOMIC DNA]</scope>
    <source>
        <strain evidence="3 4">CCFEE 6314</strain>
    </source>
</reference>
<name>A0A438MY90_EXOME</name>
<organism evidence="3 4">
    <name type="scientific">Exophiala mesophila</name>
    <name type="common">Black yeast-like fungus</name>
    <dbReference type="NCBI Taxonomy" id="212818"/>
    <lineage>
        <taxon>Eukaryota</taxon>
        <taxon>Fungi</taxon>
        <taxon>Dikarya</taxon>
        <taxon>Ascomycota</taxon>
        <taxon>Pezizomycotina</taxon>
        <taxon>Eurotiomycetes</taxon>
        <taxon>Chaetothyriomycetidae</taxon>
        <taxon>Chaetothyriales</taxon>
        <taxon>Herpotrichiellaceae</taxon>
        <taxon>Exophiala</taxon>
    </lineage>
</organism>
<evidence type="ECO:0000313" key="4">
    <source>
        <dbReference type="Proteomes" id="UP000288859"/>
    </source>
</evidence>
<dbReference type="Gene3D" id="3.40.50.1820">
    <property type="entry name" value="alpha/beta hydrolase"/>
    <property type="match status" value="1"/>
</dbReference>
<sequence>MSNLKYASLADPSPEWLPIKEAVDANFTAFFSLPLEQQHPIWAAQPHPLPDGTPTDLGVSHQKVSVRDGAEVGIRIYRNSAKLKQMGKTQAPLVLVAHGGGWVLGNHDVEEGVCRWIAHETGAVVVDVDYRLAPQYKYPHGITDFYDVFKWCKSNAASLGIDPSLIITCGSSAGGGMAAVLTIMAQDNKESGIVGQLLNGPVLCHPKFFPKDDYEYTSWEQNKNASILTAEHMLRCWEAYYPNTGPDMYANPLLVESTAGLPPTLIQITGMDIIRDECFAYADRLKKDGVPVEVVTYPGLPHGFYTLPNLESSTKYYKRAAAWTKELLATKGWDA</sequence>
<dbReference type="Proteomes" id="UP000288859">
    <property type="component" value="Unassembled WGS sequence"/>
</dbReference>
<accession>A0A438MY90</accession>
<dbReference type="EMBL" id="NAJM01000036">
    <property type="protein sequence ID" value="RVX68668.1"/>
    <property type="molecule type" value="Genomic_DNA"/>
</dbReference>
<comment type="caution">
    <text evidence="3">The sequence shown here is derived from an EMBL/GenBank/DDBJ whole genome shotgun (WGS) entry which is preliminary data.</text>
</comment>
<protein>
    <recommendedName>
        <fullName evidence="2">Alpha/beta hydrolase fold-3 domain-containing protein</fullName>
    </recommendedName>
</protein>
<dbReference type="InterPro" id="IPR029058">
    <property type="entry name" value="AB_hydrolase_fold"/>
</dbReference>
<dbReference type="OrthoDB" id="408631at2759"/>
<dbReference type="Pfam" id="PF07859">
    <property type="entry name" value="Abhydrolase_3"/>
    <property type="match status" value="1"/>
</dbReference>